<keyword evidence="4" id="KW-1185">Reference proteome</keyword>
<dbReference type="PANTHER" id="PTHR43485">
    <property type="entry name" value="HYDROGENASE-4 COMPONENT G"/>
    <property type="match status" value="1"/>
</dbReference>
<reference evidence="3 4" key="1">
    <citation type="submission" date="2020-08" db="EMBL/GenBank/DDBJ databases">
        <title>Genomic Encyclopedia of Type Strains, Phase IV (KMG-IV): sequencing the most valuable type-strain genomes for metagenomic binning, comparative biology and taxonomic classification.</title>
        <authorList>
            <person name="Goeker M."/>
        </authorList>
    </citation>
    <scope>NUCLEOTIDE SEQUENCE [LARGE SCALE GENOMIC DNA]</scope>
    <source>
        <strain evidence="3 4">DSM 28570</strain>
    </source>
</reference>
<dbReference type="GO" id="GO:0016651">
    <property type="term" value="F:oxidoreductase activity, acting on NAD(P)H"/>
    <property type="evidence" value="ECO:0007669"/>
    <property type="project" value="InterPro"/>
</dbReference>
<dbReference type="RefSeq" id="WP_183349114.1">
    <property type="nucleotide sequence ID" value="NZ_JACHEO010000004.1"/>
</dbReference>
<dbReference type="GO" id="GO:0051287">
    <property type="term" value="F:NAD binding"/>
    <property type="evidence" value="ECO:0007669"/>
    <property type="project" value="InterPro"/>
</dbReference>
<evidence type="ECO:0000259" key="2">
    <source>
        <dbReference type="Pfam" id="PF00346"/>
    </source>
</evidence>
<evidence type="ECO:0000256" key="1">
    <source>
        <dbReference type="ARBA" id="ARBA00023002"/>
    </source>
</evidence>
<dbReference type="Gene3D" id="1.10.645.10">
    <property type="entry name" value="Cytochrome-c3 Hydrogenase, chain B"/>
    <property type="match status" value="1"/>
</dbReference>
<feature type="domain" description="NADH-quinone oxidoreductase subunit D" evidence="2">
    <location>
        <begin position="264"/>
        <end position="429"/>
    </location>
</feature>
<dbReference type="EMBL" id="JACHEO010000004">
    <property type="protein sequence ID" value="MBB5347382.1"/>
    <property type="molecule type" value="Genomic_DNA"/>
</dbReference>
<dbReference type="Pfam" id="PF00346">
    <property type="entry name" value="Complex1_49kDa"/>
    <property type="match status" value="1"/>
</dbReference>
<name>A0A840UNN1_9BACT</name>
<sequence length="504" mass="55559">MDNLLQIANGEVVRRADIPDVSVETFGMTLAEFVRNGGFVVQFFAFAENGITRLLAVVRNDRLYVTSCVVGAEFPSLTGWVSEKFHMFEREIAEQYGIRPTAHPWLKMVRYHRNYSGADDVFGNDYGGEEIPGKYGCFTVEGEAIHEVAVGPVHAGIIEPGHFRFQCAGEEVLHLEIQLGYQHRGVERLLPTVPQRRLPIICEAIAGDTAIGHNLCCCQALEALAGLTVDVGARIVRTIALELERIANHLGDLGALSGDVAFNPPAAYFGRMRGDFLNLLQVLCGNRFGKGLVRPGGVAFVMGDEQRKLIAAKLEEITPQVKNVCDLLFSAHTVQARFENTGIVSREMAEDLGLVGYAGRACGLPYDARVAFPSECYAELPHNTNQMTSGDVYSRATVRREEIMHSLALIELLLQRPETTAKAMMMEERRLAADSLVVTINEGWRGEIAHCVLTGADGAIVRYKVKDPSFHNWTGLAMSLRNQGISDFPLCNKSYNLSYCGFDL</sequence>
<accession>A0A840UNN1</accession>
<keyword evidence="1" id="KW-0560">Oxidoreductase</keyword>
<dbReference type="SUPFAM" id="SSF143243">
    <property type="entry name" value="Nqo5-like"/>
    <property type="match status" value="1"/>
</dbReference>
<dbReference type="SUPFAM" id="SSF56762">
    <property type="entry name" value="HydB/Nqo4-like"/>
    <property type="match status" value="1"/>
</dbReference>
<proteinExistence type="predicted"/>
<protein>
    <submittedName>
        <fullName evidence="3">Ni,Fe-hydrogenase III large subunit</fullName>
    </submittedName>
</protein>
<dbReference type="GO" id="GO:0048038">
    <property type="term" value="F:quinone binding"/>
    <property type="evidence" value="ECO:0007669"/>
    <property type="project" value="InterPro"/>
</dbReference>
<dbReference type="InterPro" id="IPR001135">
    <property type="entry name" value="NADH_Q_OxRdtase_suD"/>
</dbReference>
<evidence type="ECO:0000313" key="4">
    <source>
        <dbReference type="Proteomes" id="UP000539642"/>
    </source>
</evidence>
<dbReference type="InterPro" id="IPR029014">
    <property type="entry name" value="NiFe-Hase_large"/>
</dbReference>
<dbReference type="AlphaFoldDB" id="A0A840UNN1"/>
<comment type="caution">
    <text evidence="3">The sequence shown here is derived from an EMBL/GenBank/DDBJ whole genome shotgun (WGS) entry which is preliminary data.</text>
</comment>
<dbReference type="InterPro" id="IPR037232">
    <property type="entry name" value="NADH_quin_OxRdtase_su_C/D-like"/>
</dbReference>
<dbReference type="InterPro" id="IPR052197">
    <property type="entry name" value="ComplexI_49kDa-like"/>
</dbReference>
<dbReference type="PANTHER" id="PTHR43485:SF1">
    <property type="entry name" value="FORMATE HYDROGENLYASE SUBUNIT 5-RELATED"/>
    <property type="match status" value="1"/>
</dbReference>
<organism evidence="3 4">
    <name type="scientific">Desulfoprunum benzoelyticum</name>
    <dbReference type="NCBI Taxonomy" id="1506996"/>
    <lineage>
        <taxon>Bacteria</taxon>
        <taxon>Pseudomonadati</taxon>
        <taxon>Thermodesulfobacteriota</taxon>
        <taxon>Desulfobulbia</taxon>
        <taxon>Desulfobulbales</taxon>
        <taxon>Desulfobulbaceae</taxon>
        <taxon>Desulfoprunum</taxon>
    </lineage>
</organism>
<dbReference type="Proteomes" id="UP000539642">
    <property type="component" value="Unassembled WGS sequence"/>
</dbReference>
<gene>
    <name evidence="3" type="ORF">HNQ81_001098</name>
</gene>
<evidence type="ECO:0000313" key="3">
    <source>
        <dbReference type="EMBL" id="MBB5347382.1"/>
    </source>
</evidence>